<sequence length="300" mass="34223">MNFTKEHARKVYITLILLIVVLLIVLVGLFYARRQPTDSTQEDQTAQSQQSQESVQETDIGNKQNKRLSRKEKAQLEEQVHASQSDADINTLIKEFPRDPNQEAAELILINKDNPFEQEPQVPLAYDAESGQSFHEDIEKPVTELLNAAQEAGYPLYIVSGYRSIAYQEQNIESNYQQYLAQTGGDEEEAQRLTDAYVAPANASEHTTGLVLDLLGKDWLAQGKSLSEDYENDPSAQWLMKNAANYGFILRYPKDKEDITGYNYEPWHYRYVGVKPAQYMAKHGLTLEEFHLIQEALAEE</sequence>
<keyword evidence="2" id="KW-0472">Membrane</keyword>
<keyword evidence="2" id="KW-0812">Transmembrane</keyword>
<comment type="caution">
    <text evidence="4">The sequence shown here is derived from an EMBL/GenBank/DDBJ whole genome shotgun (WGS) entry which is preliminary data.</text>
</comment>
<dbReference type="AlphaFoldDB" id="A0A9X3JF57"/>
<evidence type="ECO:0000313" key="5">
    <source>
        <dbReference type="Proteomes" id="UP001146670"/>
    </source>
</evidence>
<dbReference type="PANTHER" id="PTHR34385">
    <property type="entry name" value="D-ALANYL-D-ALANINE CARBOXYPEPTIDASE"/>
    <property type="match status" value="1"/>
</dbReference>
<reference evidence="4" key="1">
    <citation type="submission" date="2022-12" db="EMBL/GenBank/DDBJ databases">
        <title>Description and comparative metabolic analysis of Aerococcus sp. nov., isolated from the feces of a pig.</title>
        <authorList>
            <person name="Chang Y.-H."/>
        </authorList>
    </citation>
    <scope>NUCLEOTIDE SEQUENCE</scope>
    <source>
        <strain evidence="4">YH-aer222</strain>
    </source>
</reference>
<keyword evidence="2" id="KW-1133">Transmembrane helix</keyword>
<evidence type="ECO:0000313" key="4">
    <source>
        <dbReference type="EMBL" id="MCZ0725561.1"/>
    </source>
</evidence>
<dbReference type="EMBL" id="JAPRFR010000001">
    <property type="protein sequence ID" value="MCZ0725561.1"/>
    <property type="molecule type" value="Genomic_DNA"/>
</dbReference>
<dbReference type="InterPro" id="IPR009045">
    <property type="entry name" value="Zn_M74/Hedgehog-like"/>
</dbReference>
<dbReference type="GO" id="GO:0006508">
    <property type="term" value="P:proteolysis"/>
    <property type="evidence" value="ECO:0007669"/>
    <property type="project" value="InterPro"/>
</dbReference>
<protein>
    <submittedName>
        <fullName evidence="4">M15 family metallopeptidase</fullName>
    </submittedName>
</protein>
<dbReference type="CDD" id="cd14852">
    <property type="entry name" value="LD-carboxypeptidase"/>
    <property type="match status" value="1"/>
</dbReference>
<evidence type="ECO:0000256" key="2">
    <source>
        <dbReference type="SAM" id="Phobius"/>
    </source>
</evidence>
<gene>
    <name evidence="4" type="ORF">OW157_03130</name>
</gene>
<dbReference type="SUPFAM" id="SSF55166">
    <property type="entry name" value="Hedgehog/DD-peptidase"/>
    <property type="match status" value="1"/>
</dbReference>
<dbReference type="Proteomes" id="UP001146670">
    <property type="component" value="Unassembled WGS sequence"/>
</dbReference>
<dbReference type="PANTHER" id="PTHR34385:SF1">
    <property type="entry name" value="PEPTIDOGLYCAN L-ALANYL-D-GLUTAMATE ENDOPEPTIDASE CWLK"/>
    <property type="match status" value="1"/>
</dbReference>
<organism evidence="4 5">
    <name type="scientific">Aerococcus kribbianus</name>
    <dbReference type="NCBI Taxonomy" id="2999064"/>
    <lineage>
        <taxon>Bacteria</taxon>
        <taxon>Bacillati</taxon>
        <taxon>Bacillota</taxon>
        <taxon>Bacilli</taxon>
        <taxon>Lactobacillales</taxon>
        <taxon>Aerococcaceae</taxon>
        <taxon>Aerococcus</taxon>
    </lineage>
</organism>
<proteinExistence type="predicted"/>
<evidence type="ECO:0000256" key="1">
    <source>
        <dbReference type="SAM" id="MobiDB-lite"/>
    </source>
</evidence>
<dbReference type="GO" id="GO:0008233">
    <property type="term" value="F:peptidase activity"/>
    <property type="evidence" value="ECO:0007669"/>
    <property type="project" value="InterPro"/>
</dbReference>
<evidence type="ECO:0000259" key="3">
    <source>
        <dbReference type="Pfam" id="PF02557"/>
    </source>
</evidence>
<keyword evidence="5" id="KW-1185">Reference proteome</keyword>
<feature type="domain" description="D-alanyl-D-alanine carboxypeptidase-like core" evidence="3">
    <location>
        <begin position="133"/>
        <end position="273"/>
    </location>
</feature>
<dbReference type="InterPro" id="IPR058193">
    <property type="entry name" value="VanY/YodJ_core_dom"/>
</dbReference>
<feature type="region of interest" description="Disordered" evidence="1">
    <location>
        <begin position="38"/>
        <end position="66"/>
    </location>
</feature>
<feature type="compositionally biased region" description="Low complexity" evidence="1">
    <location>
        <begin position="38"/>
        <end position="59"/>
    </location>
</feature>
<dbReference type="Gene3D" id="3.30.1380.10">
    <property type="match status" value="1"/>
</dbReference>
<dbReference type="InterPro" id="IPR052179">
    <property type="entry name" value="DD-CPase-like"/>
</dbReference>
<dbReference type="Pfam" id="PF02557">
    <property type="entry name" value="VanY"/>
    <property type="match status" value="1"/>
</dbReference>
<accession>A0A9X3JF57</accession>
<dbReference type="InterPro" id="IPR003709">
    <property type="entry name" value="VanY-like_core_dom"/>
</dbReference>
<dbReference type="RefSeq" id="WP_268751877.1">
    <property type="nucleotide sequence ID" value="NZ_JAPRFQ010000001.1"/>
</dbReference>
<name>A0A9X3JF57_9LACT</name>
<feature type="transmembrane region" description="Helical" evidence="2">
    <location>
        <begin position="12"/>
        <end position="32"/>
    </location>
</feature>